<evidence type="ECO:0008006" key="3">
    <source>
        <dbReference type="Google" id="ProtNLM"/>
    </source>
</evidence>
<dbReference type="EMBL" id="BJUA01000011">
    <property type="protein sequence ID" value="GEK18660.1"/>
    <property type="molecule type" value="Genomic_DNA"/>
</dbReference>
<dbReference type="InterPro" id="IPR021804">
    <property type="entry name" value="DUF3375"/>
</dbReference>
<dbReference type="AlphaFoldDB" id="A0A510V004"/>
<protein>
    <recommendedName>
        <fullName evidence="3">DUF3375 domain-containing protein</fullName>
    </recommendedName>
</protein>
<comment type="caution">
    <text evidence="1">The sequence shown here is derived from an EMBL/GenBank/DDBJ whole genome shotgun (WGS) entry which is preliminary data.</text>
</comment>
<accession>A0A510V004</accession>
<dbReference type="Pfam" id="PF11855">
    <property type="entry name" value="DUF3375"/>
    <property type="match status" value="1"/>
</dbReference>
<sequence length="490" mass="54288">MITRAEGAYLGAVRAFQNPMLDLLHKKHAPLVVSLLSVTFTAERPTVPVADAHTEIGDALDQLRAAGYEESLPTGTARDLCRQWADAGWLIRQVLDDDVEVYRLSAHAVGALEVAGRAGGARARVSQSRVRTLLDAVEQLAQDADPDVMVRMARLDGQIARLQAELDRVQRTGTVDEVDDEELLEEAENVLHLVRELPADFARVAESIKAMQRDVVTALRQDERPTGDVLREYLERGEHVMESTSEGRAFAGALRLIGDPQRLDELANQLDVVLRHRFTRRLAVQQRTELREIVRRIEQGLDQVFTAQREASYVITAQVRNHDPLRDRQVDVLLRDVMAGMQSWLPDTRRFQSVDPLLRLPVAEVEHLRQTAGDLRPPEAPAPLPDWDDDDVDASGDDARAWGGPHYSELATHLAQFADGADEVDVAAAFAAAPDALRRPVDLLGVLEIAHARGMTETDRVAFVDAVRPDGTRRRLAFGAVSTTTKDDDA</sequence>
<organism evidence="1 2">
    <name type="scientific">Cellulomonas persica</name>
    <dbReference type="NCBI Taxonomy" id="76861"/>
    <lineage>
        <taxon>Bacteria</taxon>
        <taxon>Bacillati</taxon>
        <taxon>Actinomycetota</taxon>
        <taxon>Actinomycetes</taxon>
        <taxon>Micrococcales</taxon>
        <taxon>Cellulomonadaceae</taxon>
        <taxon>Cellulomonas</taxon>
    </lineage>
</organism>
<keyword evidence="2" id="KW-1185">Reference proteome</keyword>
<gene>
    <name evidence="1" type="ORF">CPE01_23930</name>
</gene>
<dbReference type="Proteomes" id="UP000321386">
    <property type="component" value="Unassembled WGS sequence"/>
</dbReference>
<evidence type="ECO:0000313" key="2">
    <source>
        <dbReference type="Proteomes" id="UP000321386"/>
    </source>
</evidence>
<name>A0A510V004_9CELL</name>
<evidence type="ECO:0000313" key="1">
    <source>
        <dbReference type="EMBL" id="GEK18660.1"/>
    </source>
</evidence>
<dbReference type="RefSeq" id="WP_146807019.1">
    <property type="nucleotide sequence ID" value="NZ_BJUA01000011.1"/>
</dbReference>
<proteinExistence type="predicted"/>
<reference evidence="1 2" key="1">
    <citation type="submission" date="2019-07" db="EMBL/GenBank/DDBJ databases">
        <title>Whole genome shotgun sequence of Cellulomonas persica NBRC 101101.</title>
        <authorList>
            <person name="Hosoyama A."/>
            <person name="Uohara A."/>
            <person name="Ohji S."/>
            <person name="Ichikawa N."/>
        </authorList>
    </citation>
    <scope>NUCLEOTIDE SEQUENCE [LARGE SCALE GENOMIC DNA]</scope>
    <source>
        <strain evidence="1 2">NBRC 101101</strain>
    </source>
</reference>
<dbReference type="OrthoDB" id="3756696at2"/>